<dbReference type="Proteomes" id="UP000327157">
    <property type="component" value="Chromosome 17"/>
</dbReference>
<dbReference type="InterPro" id="IPR058594">
    <property type="entry name" value="PB1-like_dom_pln"/>
</dbReference>
<reference evidence="3" key="2">
    <citation type="submission" date="2019-10" db="EMBL/GenBank/DDBJ databases">
        <title>A de novo genome assembly of a pear dwarfing rootstock.</title>
        <authorList>
            <person name="Wang F."/>
            <person name="Wang J."/>
            <person name="Li S."/>
            <person name="Zhang Y."/>
            <person name="Fang M."/>
            <person name="Ma L."/>
            <person name="Zhao Y."/>
            <person name="Jiang S."/>
        </authorList>
    </citation>
    <scope>NUCLEOTIDE SEQUENCE [LARGE SCALE GENOMIC DNA]</scope>
</reference>
<dbReference type="EMBL" id="SMOL01000487">
    <property type="protein sequence ID" value="KAB2610748.1"/>
    <property type="molecule type" value="Genomic_DNA"/>
</dbReference>
<dbReference type="OrthoDB" id="1742895at2759"/>
<comment type="caution">
    <text evidence="2">The sequence shown here is derived from an EMBL/GenBank/DDBJ whole genome shotgun (WGS) entry which is preliminary data.</text>
</comment>
<evidence type="ECO:0000313" key="3">
    <source>
        <dbReference type="Proteomes" id="UP000327157"/>
    </source>
</evidence>
<protein>
    <recommendedName>
        <fullName evidence="1">PB1-like domain-containing protein</fullName>
    </recommendedName>
</protein>
<accession>A0A5N5G689</accession>
<organism evidence="2 3">
    <name type="scientific">Pyrus ussuriensis x Pyrus communis</name>
    <dbReference type="NCBI Taxonomy" id="2448454"/>
    <lineage>
        <taxon>Eukaryota</taxon>
        <taxon>Viridiplantae</taxon>
        <taxon>Streptophyta</taxon>
        <taxon>Embryophyta</taxon>
        <taxon>Tracheophyta</taxon>
        <taxon>Spermatophyta</taxon>
        <taxon>Magnoliopsida</taxon>
        <taxon>eudicotyledons</taxon>
        <taxon>Gunneridae</taxon>
        <taxon>Pentapetalae</taxon>
        <taxon>rosids</taxon>
        <taxon>fabids</taxon>
        <taxon>Rosales</taxon>
        <taxon>Rosaceae</taxon>
        <taxon>Amygdaloideae</taxon>
        <taxon>Maleae</taxon>
        <taxon>Pyrus</taxon>
    </lineage>
</organism>
<evidence type="ECO:0000259" key="1">
    <source>
        <dbReference type="Pfam" id="PF26130"/>
    </source>
</evidence>
<dbReference type="Pfam" id="PF26130">
    <property type="entry name" value="PB1-like"/>
    <property type="match status" value="1"/>
</dbReference>
<gene>
    <name evidence="2" type="ORF">D8674_018780</name>
</gene>
<name>A0A5N5G689_9ROSA</name>
<proteinExistence type="predicted"/>
<evidence type="ECO:0000313" key="2">
    <source>
        <dbReference type="EMBL" id="KAB2610748.1"/>
    </source>
</evidence>
<feature type="domain" description="PB1-like" evidence="1">
    <location>
        <begin position="1"/>
        <end position="46"/>
    </location>
</feature>
<reference evidence="2 3" key="3">
    <citation type="submission" date="2019-11" db="EMBL/GenBank/DDBJ databases">
        <title>A de novo genome assembly of a pear dwarfing rootstock.</title>
        <authorList>
            <person name="Wang F."/>
            <person name="Wang J."/>
            <person name="Li S."/>
            <person name="Zhang Y."/>
            <person name="Fang M."/>
            <person name="Ma L."/>
            <person name="Zhao Y."/>
            <person name="Jiang S."/>
        </authorList>
    </citation>
    <scope>NUCLEOTIDE SEQUENCE [LARGE SCALE GENOMIC DNA]</scope>
    <source>
        <strain evidence="2">S2</strain>
        <tissue evidence="2">Leaf</tissue>
    </source>
</reference>
<dbReference type="AlphaFoldDB" id="A0A5N5G689"/>
<keyword evidence="3" id="KW-1185">Reference proteome</keyword>
<reference evidence="2 3" key="1">
    <citation type="submission" date="2019-09" db="EMBL/GenBank/DDBJ databases">
        <authorList>
            <person name="Ou C."/>
        </authorList>
    </citation>
    <scope>NUCLEOTIDE SEQUENCE [LARGE SCALE GENOMIC DNA]</scope>
    <source>
        <strain evidence="2">S2</strain>
        <tissue evidence="2">Leaf</tissue>
    </source>
</reference>
<sequence length="231" mass="26638">MYHGGQLSEDFYVGGKVDFFDYYDKDFMSLLNVDNMVEELGYGNVFMIIEEVFDERGDKVVGDGVFMKFVDDHVDAQEDAVLASIREQNNLQFGEGSWQQKEEFEEEIDVDLIGEPDYNSDGLHSVHEDEDSGPSNNKHYPEFNEKIDMKNPYLSLGLIFRDAAQFKKAVVMHSMINGYEDVYFPRNEKFKVDATCKEGCSWLVKYGKMCNSNNIQIKKIFKITTHVVDYG</sequence>